<evidence type="ECO:0000313" key="1">
    <source>
        <dbReference type="EMBL" id="KAI9921841.1"/>
    </source>
</evidence>
<dbReference type="Proteomes" id="UP001163321">
    <property type="component" value="Chromosome 1"/>
</dbReference>
<name>A0ACC0WV52_9STRA</name>
<accession>A0ACC0WV52</accession>
<comment type="caution">
    <text evidence="1">The sequence shown here is derived from an EMBL/GenBank/DDBJ whole genome shotgun (WGS) entry which is preliminary data.</text>
</comment>
<evidence type="ECO:0000313" key="2">
    <source>
        <dbReference type="Proteomes" id="UP001163321"/>
    </source>
</evidence>
<proteinExistence type="predicted"/>
<gene>
    <name evidence="1" type="ORF">PsorP6_000734</name>
</gene>
<organism evidence="1 2">
    <name type="scientific">Peronosclerospora sorghi</name>
    <dbReference type="NCBI Taxonomy" id="230839"/>
    <lineage>
        <taxon>Eukaryota</taxon>
        <taxon>Sar</taxon>
        <taxon>Stramenopiles</taxon>
        <taxon>Oomycota</taxon>
        <taxon>Peronosporomycetes</taxon>
        <taxon>Peronosporales</taxon>
        <taxon>Peronosporaceae</taxon>
        <taxon>Peronosclerospora</taxon>
    </lineage>
</organism>
<dbReference type="EMBL" id="CM047580">
    <property type="protein sequence ID" value="KAI9921841.1"/>
    <property type="molecule type" value="Genomic_DNA"/>
</dbReference>
<protein>
    <submittedName>
        <fullName evidence="1">Uncharacterized protein</fullName>
    </submittedName>
</protein>
<reference evidence="1 2" key="1">
    <citation type="journal article" date="2022" name="bioRxiv">
        <title>The genome of the oomycete Peronosclerospora sorghi, a cosmopolitan pathogen of maize and sorghum, is inflated with dispersed pseudogenes.</title>
        <authorList>
            <person name="Fletcher K."/>
            <person name="Martin F."/>
            <person name="Isakeit T."/>
            <person name="Cavanaugh K."/>
            <person name="Magill C."/>
            <person name="Michelmore R."/>
        </authorList>
    </citation>
    <scope>NUCLEOTIDE SEQUENCE [LARGE SCALE GENOMIC DNA]</scope>
    <source>
        <strain evidence="1">P6</strain>
    </source>
</reference>
<sequence>MYFLPPSPEHEKTIVASLPPIDQVHPVTKATLSCQVVRITHPVKYMWRCVFCTSSCIGSIFASHQAERALTGIYCWRAWLRENRHTTRHAIAPKTNTYQTQNKSFRLLYDHCFPPPCRLYRSMLHQCGPDSFHVVRYPDWNREYA</sequence>
<keyword evidence="2" id="KW-1185">Reference proteome</keyword>